<dbReference type="PANTHER" id="PTHR37042">
    <property type="entry name" value="OUTER MEMBRANE PROTEIN RV1973"/>
    <property type="match status" value="1"/>
</dbReference>
<feature type="region of interest" description="Disordered" evidence="3">
    <location>
        <begin position="1"/>
        <end position="149"/>
    </location>
</feature>
<reference evidence="5 6" key="2">
    <citation type="journal article" date="2010" name="Stand. Genomic Sci.">
        <title>Complete genome sequence of Gordonia bronchialis type strain (3410).</title>
        <authorList>
            <person name="Ivanova N."/>
            <person name="Sikorski J."/>
            <person name="Jando M."/>
            <person name="Lapidus A."/>
            <person name="Nolan M."/>
            <person name="Lucas S."/>
            <person name="Del Rio T.G."/>
            <person name="Tice H."/>
            <person name="Copeland A."/>
            <person name="Cheng J.F."/>
            <person name="Chen F."/>
            <person name="Bruce D."/>
            <person name="Goodwin L."/>
            <person name="Pitluck S."/>
            <person name="Mavromatis K."/>
            <person name="Ovchinnikova G."/>
            <person name="Pati A."/>
            <person name="Chen A."/>
            <person name="Palaniappan K."/>
            <person name="Land M."/>
            <person name="Hauser L."/>
            <person name="Chang Y.J."/>
            <person name="Jeffries C.D."/>
            <person name="Chain P."/>
            <person name="Saunders E."/>
            <person name="Han C."/>
            <person name="Detter J.C."/>
            <person name="Brettin T."/>
            <person name="Rohde M."/>
            <person name="Goker M."/>
            <person name="Bristow J."/>
            <person name="Eisen J.A."/>
            <person name="Markowitz V."/>
            <person name="Hugenholtz P."/>
            <person name="Klenk H.P."/>
            <person name="Kyrpides N.C."/>
        </authorList>
    </citation>
    <scope>NUCLEOTIDE SEQUENCE [LARGE SCALE GENOMIC DNA]</scope>
    <source>
        <strain evidence="6">ATCC 25592 / DSM 43247 / BCRC 13721 / JCM 3198 / KCTC 3076 / NBRC 16047 / NCTC 10667</strain>
    </source>
</reference>
<dbReference type="GO" id="GO:0016020">
    <property type="term" value="C:membrane"/>
    <property type="evidence" value="ECO:0007669"/>
    <property type="project" value="UniProtKB-SubCell"/>
</dbReference>
<feature type="compositionally biased region" description="Polar residues" evidence="3">
    <location>
        <begin position="8"/>
        <end position="28"/>
    </location>
</feature>
<dbReference type="KEGG" id="gbr:Gbro_3944"/>
<keyword evidence="4" id="KW-1133">Transmembrane helix</keyword>
<comment type="subcellular location">
    <subcellularLocation>
        <location evidence="1">Membrane</location>
    </subcellularLocation>
</comment>
<dbReference type="eggNOG" id="ENOG5033RPS">
    <property type="taxonomic scope" value="Bacteria"/>
</dbReference>
<evidence type="ECO:0000256" key="3">
    <source>
        <dbReference type="SAM" id="MobiDB-lite"/>
    </source>
</evidence>
<dbReference type="PANTHER" id="PTHR37042:SF4">
    <property type="entry name" value="OUTER MEMBRANE PROTEIN RV1973"/>
    <property type="match status" value="1"/>
</dbReference>
<evidence type="ECO:0000313" key="6">
    <source>
        <dbReference type="Proteomes" id="UP000001219"/>
    </source>
</evidence>
<dbReference type="AlphaFoldDB" id="D0L3W5"/>
<accession>D0L3W5</accession>
<dbReference type="RefSeq" id="WP_012835621.1">
    <property type="nucleotide sequence ID" value="NC_013441.1"/>
</dbReference>
<evidence type="ECO:0000256" key="1">
    <source>
        <dbReference type="ARBA" id="ARBA00004370"/>
    </source>
</evidence>
<keyword evidence="4" id="KW-0812">Transmembrane</keyword>
<proteinExistence type="predicted"/>
<dbReference type="EMBL" id="CP001802">
    <property type="protein sequence ID" value="ACY23118.1"/>
    <property type="molecule type" value="Genomic_DNA"/>
</dbReference>
<feature type="compositionally biased region" description="Low complexity" evidence="3">
    <location>
        <begin position="71"/>
        <end position="83"/>
    </location>
</feature>
<sequence length="344" mass="37114">MTPKTDENPTAENPTAENPTAENPTAENPTADDSAAENPAASRGSRARTRPVRTAPMRRGGRAVGKPVRRPSPASSAPTQSDPAESETDQPASGTGVPDSGDEEWTGVDDAALPAQDGPTTVVLTKTPANPAHESGVEATTTIEPDPADVERTISYRERRRARVATGDVPRSRRVRYRGSSGRSTRRIALAVVAVIATIAFAVAAAVFAIGINRQQDLDELRSEYSSFASQFIVNMTSMNPSNVDQVLKTVQEDTSGRVKQQLQDSTQQAVGLVRDTNVETKTSILSEAVTKAEPDEGSVIMVFGWEQRSLDGKIPTQVQTFRWRVDMTRINGDLKVTNFEWVA</sequence>
<evidence type="ECO:0000256" key="4">
    <source>
        <dbReference type="SAM" id="Phobius"/>
    </source>
</evidence>
<keyword evidence="6" id="KW-1185">Reference proteome</keyword>
<gene>
    <name evidence="5" type="ordered locus">Gbro_3944</name>
</gene>
<protein>
    <recommendedName>
        <fullName evidence="7">Mce-associated membrane protein</fullName>
    </recommendedName>
</protein>
<organism evidence="5 6">
    <name type="scientific">Gordonia bronchialis (strain ATCC 25592 / DSM 43247 / BCRC 13721 / JCM 3198 / KCTC 3076 / NBRC 16047 / NCTC 10667)</name>
    <name type="common">Rhodococcus bronchialis</name>
    <dbReference type="NCBI Taxonomy" id="526226"/>
    <lineage>
        <taxon>Bacteria</taxon>
        <taxon>Bacillati</taxon>
        <taxon>Actinomycetota</taxon>
        <taxon>Actinomycetes</taxon>
        <taxon>Mycobacteriales</taxon>
        <taxon>Gordoniaceae</taxon>
        <taxon>Gordonia</taxon>
    </lineage>
</organism>
<evidence type="ECO:0000256" key="2">
    <source>
        <dbReference type="ARBA" id="ARBA00023136"/>
    </source>
</evidence>
<dbReference type="Proteomes" id="UP000001219">
    <property type="component" value="Chromosome"/>
</dbReference>
<evidence type="ECO:0000313" key="5">
    <source>
        <dbReference type="EMBL" id="ACY23118.1"/>
    </source>
</evidence>
<dbReference type="HOGENOM" id="CLU_884992_0_0_11"/>
<reference evidence="6" key="1">
    <citation type="submission" date="2009-10" db="EMBL/GenBank/DDBJ databases">
        <title>The complete chromosome of Gordonia bronchialis DSM 43247.</title>
        <authorList>
            <consortium name="US DOE Joint Genome Institute (JGI-PGF)"/>
            <person name="Lucas S."/>
            <person name="Copeland A."/>
            <person name="Lapidus A."/>
            <person name="Glavina del Rio T."/>
            <person name="Dalin E."/>
            <person name="Tice H."/>
            <person name="Bruce D."/>
            <person name="Goodwin L."/>
            <person name="Pitluck S."/>
            <person name="Kyrpides N."/>
            <person name="Mavromatis K."/>
            <person name="Ivanova N."/>
            <person name="Ovchinnikova G."/>
            <person name="Saunders E."/>
            <person name="Brettin T."/>
            <person name="Detter J.C."/>
            <person name="Han C."/>
            <person name="Larimer F."/>
            <person name="Land M."/>
            <person name="Hauser L."/>
            <person name="Markowitz V."/>
            <person name="Cheng J.-F."/>
            <person name="Hugenholtz P."/>
            <person name="Woyke T."/>
            <person name="Wu D."/>
            <person name="Jando M."/>
            <person name="Schneider S."/>
            <person name="Goeker M."/>
            <person name="Klenk H.-P."/>
            <person name="Eisen J.A."/>
        </authorList>
    </citation>
    <scope>NUCLEOTIDE SEQUENCE [LARGE SCALE GENOMIC DNA]</scope>
    <source>
        <strain evidence="6">ATCC 25592 / DSM 43247 / BCRC 13721 / JCM 3198 / KCTC 3076 / NBRC 16047 / NCTC 10667</strain>
    </source>
</reference>
<feature type="compositionally biased region" description="Polar residues" evidence="3">
    <location>
        <begin position="118"/>
        <end position="128"/>
    </location>
</feature>
<keyword evidence="2 4" id="KW-0472">Membrane</keyword>
<evidence type="ECO:0008006" key="7">
    <source>
        <dbReference type="Google" id="ProtNLM"/>
    </source>
</evidence>
<feature type="transmembrane region" description="Helical" evidence="4">
    <location>
        <begin position="188"/>
        <end position="212"/>
    </location>
</feature>
<dbReference type="STRING" id="526226.Gbro_3944"/>
<name>D0L3W5_GORB4</name>